<evidence type="ECO:0000256" key="11">
    <source>
        <dbReference type="ARBA" id="ARBA00023136"/>
    </source>
</evidence>
<evidence type="ECO:0000256" key="2">
    <source>
        <dbReference type="ARBA" id="ARBA00004648"/>
    </source>
</evidence>
<dbReference type="PANTHER" id="PTHR46025">
    <property type="entry name" value="XYLOSYLTRANSFERASE OXT"/>
    <property type="match status" value="1"/>
</dbReference>
<dbReference type="GO" id="GO:0046872">
    <property type="term" value="F:metal ion binding"/>
    <property type="evidence" value="ECO:0007669"/>
    <property type="project" value="UniProtKB-KW"/>
</dbReference>
<protein>
    <recommendedName>
        <fullName evidence="14">Peptide O-xylosyltransferase</fullName>
    </recommendedName>
</protein>
<name>A0A1I5UH04_9BACT</name>
<evidence type="ECO:0000256" key="5">
    <source>
        <dbReference type="ARBA" id="ARBA00022692"/>
    </source>
</evidence>
<keyword evidence="8" id="KW-0735">Signal-anchor</keyword>
<keyword evidence="10" id="KW-0333">Golgi apparatus</keyword>
<keyword evidence="3" id="KW-0328">Glycosyltransferase</keyword>
<proteinExistence type="predicted"/>
<dbReference type="Pfam" id="PF02485">
    <property type="entry name" value="Branch"/>
    <property type="match status" value="1"/>
</dbReference>
<dbReference type="EMBL" id="FOXQ01000003">
    <property type="protein sequence ID" value="SFP94564.1"/>
    <property type="molecule type" value="Genomic_DNA"/>
</dbReference>
<organism evidence="15 16">
    <name type="scientific">Parafilimonas terrae</name>
    <dbReference type="NCBI Taxonomy" id="1465490"/>
    <lineage>
        <taxon>Bacteria</taxon>
        <taxon>Pseudomonadati</taxon>
        <taxon>Bacteroidota</taxon>
        <taxon>Chitinophagia</taxon>
        <taxon>Chitinophagales</taxon>
        <taxon>Chitinophagaceae</taxon>
        <taxon>Parafilimonas</taxon>
    </lineage>
</organism>
<dbReference type="InterPro" id="IPR003406">
    <property type="entry name" value="Glyco_trans_14"/>
</dbReference>
<evidence type="ECO:0000256" key="14">
    <source>
        <dbReference type="ARBA" id="ARBA00042865"/>
    </source>
</evidence>
<comment type="subcellular location">
    <subcellularLocation>
        <location evidence="2">Endoplasmic reticulum membrane</location>
        <topology evidence="2">Single-pass type II membrane protein</topology>
    </subcellularLocation>
    <subcellularLocation>
        <location evidence="1">Golgi apparatus membrane</location>
        <topology evidence="1">Single-pass type II membrane protein</topology>
    </subcellularLocation>
</comment>
<evidence type="ECO:0000256" key="9">
    <source>
        <dbReference type="ARBA" id="ARBA00022989"/>
    </source>
</evidence>
<keyword evidence="9" id="KW-1133">Transmembrane helix</keyword>
<keyword evidence="12" id="KW-1015">Disulfide bond</keyword>
<keyword evidence="7" id="KW-0256">Endoplasmic reticulum</keyword>
<accession>A0A1I5UH04</accession>
<reference evidence="15 16" key="1">
    <citation type="submission" date="2016-10" db="EMBL/GenBank/DDBJ databases">
        <authorList>
            <person name="de Groot N.N."/>
        </authorList>
    </citation>
    <scope>NUCLEOTIDE SEQUENCE [LARGE SCALE GENOMIC DNA]</scope>
    <source>
        <strain evidence="15 16">DSM 28286</strain>
    </source>
</reference>
<evidence type="ECO:0000256" key="12">
    <source>
        <dbReference type="ARBA" id="ARBA00023157"/>
    </source>
</evidence>
<dbReference type="GO" id="GO:0030158">
    <property type="term" value="F:protein xylosyltransferase activity"/>
    <property type="evidence" value="ECO:0007669"/>
    <property type="project" value="InterPro"/>
</dbReference>
<dbReference type="AlphaFoldDB" id="A0A1I5UH04"/>
<keyword evidence="4" id="KW-0808">Transferase</keyword>
<gene>
    <name evidence="15" type="ORF">SAMN05444277_103288</name>
</gene>
<keyword evidence="11" id="KW-0472">Membrane</keyword>
<evidence type="ECO:0000313" key="15">
    <source>
        <dbReference type="EMBL" id="SFP94564.1"/>
    </source>
</evidence>
<evidence type="ECO:0000256" key="7">
    <source>
        <dbReference type="ARBA" id="ARBA00022824"/>
    </source>
</evidence>
<evidence type="ECO:0000256" key="13">
    <source>
        <dbReference type="ARBA" id="ARBA00023180"/>
    </source>
</evidence>
<keyword evidence="6" id="KW-0479">Metal-binding</keyword>
<sequence length="285" mass="33295">MKIAFLILAHKNPRQLQLLLNALQHPAFHFYIHIDKKVNAEPFQYLSSQFSNVSFIKKRAKIYWAAFGTIQATLNGFNEIPLDNYDYVNVISAQDFPLRPADEIYEYILKRKGTEFITCESIEDEWPVAPRVKKYHLINWRIPGKYRLGNFLTHILPQRKFPVDHTIVGRANWFTLTTKAIKYSLSFLKENPAVIRYYKYCWGADEFIFSTILYNSSFKTNIAENLVYVKWSADTTIAHPQILTIDDFNELINSSKLFARKFDMESDSLILKKLEEYIGIAEATV</sequence>
<evidence type="ECO:0000256" key="6">
    <source>
        <dbReference type="ARBA" id="ARBA00022723"/>
    </source>
</evidence>
<dbReference type="RefSeq" id="WP_090656999.1">
    <property type="nucleotide sequence ID" value="NZ_FOXQ01000003.1"/>
</dbReference>
<dbReference type="OrthoDB" id="7943907at2"/>
<evidence type="ECO:0000256" key="1">
    <source>
        <dbReference type="ARBA" id="ARBA00004323"/>
    </source>
</evidence>
<evidence type="ECO:0000256" key="10">
    <source>
        <dbReference type="ARBA" id="ARBA00023034"/>
    </source>
</evidence>
<evidence type="ECO:0000256" key="4">
    <source>
        <dbReference type="ARBA" id="ARBA00022679"/>
    </source>
</evidence>
<evidence type="ECO:0000256" key="8">
    <source>
        <dbReference type="ARBA" id="ARBA00022968"/>
    </source>
</evidence>
<dbReference type="PANTHER" id="PTHR46025:SF3">
    <property type="entry name" value="XYLOSYLTRANSFERASE OXT"/>
    <property type="match status" value="1"/>
</dbReference>
<dbReference type="STRING" id="1465490.SAMN05444277_103288"/>
<keyword evidence="16" id="KW-1185">Reference proteome</keyword>
<dbReference type="GO" id="GO:0015012">
    <property type="term" value="P:heparan sulfate proteoglycan biosynthetic process"/>
    <property type="evidence" value="ECO:0007669"/>
    <property type="project" value="TreeGrafter"/>
</dbReference>
<keyword evidence="13" id="KW-0325">Glycoprotein</keyword>
<keyword evidence="5" id="KW-0812">Transmembrane</keyword>
<evidence type="ECO:0000313" key="16">
    <source>
        <dbReference type="Proteomes" id="UP000199031"/>
    </source>
</evidence>
<dbReference type="Proteomes" id="UP000199031">
    <property type="component" value="Unassembled WGS sequence"/>
</dbReference>
<dbReference type="GO" id="GO:0016020">
    <property type="term" value="C:membrane"/>
    <property type="evidence" value="ECO:0007669"/>
    <property type="project" value="InterPro"/>
</dbReference>
<evidence type="ECO:0000256" key="3">
    <source>
        <dbReference type="ARBA" id="ARBA00022676"/>
    </source>
</evidence>
<dbReference type="InterPro" id="IPR043538">
    <property type="entry name" value="XYLT"/>
</dbReference>
<dbReference type="GO" id="GO:0050650">
    <property type="term" value="P:chondroitin sulfate proteoglycan biosynthetic process"/>
    <property type="evidence" value="ECO:0007669"/>
    <property type="project" value="TreeGrafter"/>
</dbReference>